<organism evidence="1">
    <name type="scientific">Hexamita inflata</name>
    <dbReference type="NCBI Taxonomy" id="28002"/>
    <lineage>
        <taxon>Eukaryota</taxon>
        <taxon>Metamonada</taxon>
        <taxon>Diplomonadida</taxon>
        <taxon>Hexamitidae</taxon>
        <taxon>Hexamitinae</taxon>
        <taxon>Hexamita</taxon>
    </lineage>
</organism>
<evidence type="ECO:0000313" key="2">
    <source>
        <dbReference type="EMBL" id="CAL6085406.1"/>
    </source>
</evidence>
<gene>
    <name evidence="1" type="ORF">HINF_LOCUS42740</name>
    <name evidence="2" type="ORF">HINF_LOCUS62665</name>
</gene>
<accession>A0AA86Q9Z3</accession>
<reference evidence="1" key="1">
    <citation type="submission" date="2023-06" db="EMBL/GenBank/DDBJ databases">
        <authorList>
            <person name="Kurt Z."/>
        </authorList>
    </citation>
    <scope>NUCLEOTIDE SEQUENCE</scope>
</reference>
<evidence type="ECO:0000313" key="3">
    <source>
        <dbReference type="Proteomes" id="UP001642409"/>
    </source>
</evidence>
<comment type="caution">
    <text evidence="1">The sequence shown here is derived from an EMBL/GenBank/DDBJ whole genome shotgun (WGS) entry which is preliminary data.</text>
</comment>
<evidence type="ECO:0000313" key="1">
    <source>
        <dbReference type="EMBL" id="CAI9955095.1"/>
    </source>
</evidence>
<dbReference type="EMBL" id="CAXDID020000386">
    <property type="protein sequence ID" value="CAL6085406.1"/>
    <property type="molecule type" value="Genomic_DNA"/>
</dbReference>
<name>A0AA86Q9Z3_9EUKA</name>
<keyword evidence="3" id="KW-1185">Reference proteome</keyword>
<dbReference type="Gene3D" id="2.160.20.110">
    <property type="match status" value="2"/>
</dbReference>
<dbReference type="Proteomes" id="UP001642409">
    <property type="component" value="Unassembled WGS sequence"/>
</dbReference>
<dbReference type="EMBL" id="CATOUU010000856">
    <property type="protein sequence ID" value="CAI9955095.1"/>
    <property type="molecule type" value="Genomic_DNA"/>
</dbReference>
<sequence>MIILINSMSACLKNSIYINGVCNQLYKDKVGAFYTSSNVYKYIMCNVNYVLQNQMCRAIISRDPLITSAVSRYSSLKQPALLCTACKPGYVVDMTSHQCVIQKTLQFTGIICQGSIKVSADVAGWNQDTVALCAFTTDSSFAQNSVLEFKASVSVSDSTAIGLFAQVTTFSNVVIRGELTVIMSKSNAQAFVGSFIGLQNANIQIHNCSITMTIQLGTNSQKTVLKSGGLVGMIQGAVQLTVTNCTCVLTVPKTTQQDYNGGLLSTKKWYSVSGGVVGHLHLEPTISIDNSTTTVRIDTTRSAGGFVGLLQGGYVLISNSISHGSENAYSCGGMIGEANAPGLLTTQTIQATIDTVRTDITMNGKYQGGITGFESVEAAINIKGVNDFNGICEIGSDC</sequence>
<proteinExistence type="predicted"/>
<reference evidence="2 3" key="2">
    <citation type="submission" date="2024-07" db="EMBL/GenBank/DDBJ databases">
        <authorList>
            <person name="Akdeniz Z."/>
        </authorList>
    </citation>
    <scope>NUCLEOTIDE SEQUENCE [LARGE SCALE GENOMIC DNA]</scope>
</reference>
<protein>
    <submittedName>
        <fullName evidence="2">Hypothetical_protein</fullName>
    </submittedName>
</protein>
<dbReference type="AlphaFoldDB" id="A0AA86Q9Z3"/>